<dbReference type="PROSITE" id="PS51233">
    <property type="entry name" value="VWFD"/>
    <property type="match status" value="1"/>
</dbReference>
<dbReference type="GO" id="GO:0005102">
    <property type="term" value="F:signaling receptor binding"/>
    <property type="evidence" value="ECO:0007669"/>
    <property type="project" value="TreeGrafter"/>
</dbReference>
<name>A0A8B6E4S6_MYTGA</name>
<comment type="caution">
    <text evidence="6">The sequence shown here is derived from an EMBL/GenBank/DDBJ whole genome shotgun (WGS) entry which is preliminary data.</text>
</comment>
<dbReference type="OrthoDB" id="6179388at2759"/>
<dbReference type="Pfam" id="PF00094">
    <property type="entry name" value="VWD"/>
    <property type="match status" value="1"/>
</dbReference>
<dbReference type="Proteomes" id="UP000596742">
    <property type="component" value="Unassembled WGS sequence"/>
</dbReference>
<keyword evidence="7" id="KW-1185">Reference proteome</keyword>
<feature type="compositionally biased region" description="Polar residues" evidence="3">
    <location>
        <begin position="1380"/>
        <end position="1391"/>
    </location>
</feature>
<keyword evidence="4" id="KW-0812">Transmembrane</keyword>
<dbReference type="InterPro" id="IPR058727">
    <property type="entry name" value="Helical_Vwde"/>
</dbReference>
<reference evidence="6" key="1">
    <citation type="submission" date="2018-11" db="EMBL/GenBank/DDBJ databases">
        <authorList>
            <person name="Alioto T."/>
            <person name="Alioto T."/>
        </authorList>
    </citation>
    <scope>NUCLEOTIDE SEQUENCE</scope>
</reference>
<dbReference type="GO" id="GO:0009986">
    <property type="term" value="C:cell surface"/>
    <property type="evidence" value="ECO:0007669"/>
    <property type="project" value="TreeGrafter"/>
</dbReference>
<gene>
    <name evidence="6" type="ORF">MGAL_10B068235</name>
</gene>
<keyword evidence="1" id="KW-0732">Signal</keyword>
<evidence type="ECO:0000256" key="1">
    <source>
        <dbReference type="ARBA" id="ARBA00022729"/>
    </source>
</evidence>
<dbReference type="Pfam" id="PF26129">
    <property type="entry name" value="Vwde"/>
    <property type="match status" value="1"/>
</dbReference>
<sequence>MELKGDVDAQTTPPGFGIYHPCVNHSVIISNSNRTINYTLQNGEHDECESSYITAGWYRYEMLQNIPTKPPLAGQCGSSSPIWLNGTYPVIPYENHSMLACKVGSSSNCEDSWNIIVQNCLTFNVIYLEPVSSCGRYCMEPEWTYPSWIYPCFFNNSLITGDYTRTIDNVLSEGTAEDCESSNLTAGWYRYDGYQNMLTTPPSPGQCGSSSPIWLNGTYPDMPGMMTPMIACTVSYSSTCQESWPVKVLNCYSYNVVYLQPNGNCSKYCMDSQPYQMPTGLENCYTATVIDDTDNRTVDYDLMMDEMEKCDNITEGWYRFQDLKNILNYPPSIGQCSSRAPIWLEGTYPSIYGETKTMKACMVSNNTNCENKGNVTVMNCYSFNVAYLTPFNGCGRICKEQQNSSGTTPPTMNHPCYSTSVIEGTYDRTFNYILQPGEVESCDNITEGWYTFASGQNVPTTSPVPGQCGSRSPIWFSGTYPTSFEETTTMKACMVSNFSNCEDSWNVTVMHCYGYNVAYMKEINDCGRVCIENNEAFNETINQQSATVHPSQSFIHNASVSQANLEASYTAPYSSFPPPATTVMSNTFSGEPIFTAPYSGYLPSETNYFYETASYEKTHSEHPSVDQLSSTESWNIQPTIVSDVTKSTSFPSTESTTPFNMYAQTTPPGNGNYHPCFNHTLITSNFNRTINYTLQNGEHDDCESSYITAGWYRYEMLQNIPTKAPLPGQCGSSSPIWLNGTYSTNFDEYRSMSACQVGNSSICEKSWNVTVVSCMTFNVVYLEPVVSSCGRYCMESEWTYPSWYMPCFHDHTIITGDYTRTIDYVLSEGMSEDCESSNLTAGWYRYDGFQNIQNTPPNPGQCGSSSPIWLNGSSPSVPGESTTMTACAVSESSTCQESWPVTMLNCYTYNVAYLEPNGNCSRYCMDAQTTPPGNGYYHPCLNHTLITSNFNRTINYTLQNGEHDDCESSYITAGWYRYEMLQNIPTKAPLPGQCGSSSPIWLNEPVVSSCGRYCMEPEWTYPSWYMPCFYDHTIITGDYTRTIDYVLSEGMSEDCESSNLTAGWYRYDGFQNIPNTPPRPGQCGSSSPIWLNGSSPSIPGESTTMTACAVSESSTCQESWPVTMLNCYNYNVAYLEPNGNCSRYCMVSNDSYSQSINQSSSTIHFSQSQSYEPTVSLENLNDSYTLPHSGFQPHATSAMSDTWSKDTMNSAPSSGYQPHATPVMSDKWSQDTMYSAPSSVYQTHATRVMSDKWSQETMFSAPNSGYPPHATPVMSYKWSQDTIYSEPSSGYQPHATPVMSDKWSQDTMFSAPNSGYPPHATPVMSDKWSQDTIYSASSSGYQPNPTPVMSDKWSQDTMNSAPSSGYQPHATPAMSDKWSQDTMNSAPSSGYQPHATPVMSDKWSQDTMNSASNSRYQPHATPVMSDKWSQDTMFSAPNSGYPPHATPVMSDKWSQDTIYSAPNSGYQPHATPDMSDKWSQDTMHSAPNSGYQPHATPVMSDKWSQDTMFSAPSSGYPQSNTNYLYEPASSEETYSEHHSFYQLSSTESWNIKPTSVQEETMSTIYLSTDSTTPLEDNYSFSETIYPPSSTTSPSDVFVNNSSMLPNNSDAFYTEPNRLSSTDTLHQTVSSERLYSEPESHYQSTTESLNIQPTSALNEMMSTTSLAVESTTQADEIVLSDFLSLSVDSSVPTFNPSSTDRQLMFKCKYYQIGSPILNDLLLDVKWEVNDVLFVEKYNLTLSQMQTEGRITKTDLTKAGITMGFNVKCGMRLSASSNSTYLESYPRYAGMEVWPKHMSLSSGESAKIYVWTTVPVACMYDSSSACDLTLEMNNFNEEFTSGAPMSCNQSITELTKPSVCGLVLDGWKTSSWQILDIKLPENTAQDQEYTAKLQLRVAFSIYDNFWVNYVLPEITISVINTNVTESYWNWYGFCFTGTDPWFLTTDWRWYDFHDEGEFSLFRHKTKPIEVNTIQRRFESHHSWTEHCAIAVRAASDVFIIYGCSRPTKWIVRRLGCQTGSEYLEVYHRWGTYEIVLPTGTRVYVWIAMNRRLNVFITFSRKDRYQTEGLCGTWNNNRDDDFTGRDGKVYDRAYPFARTWSVPASDSLFIAKTRTEKLSQSFMYCTCLGDNGGTLNGLSANVDCSWKESLPVCPPLNFGKQSCSIRSKRSTDEDDDDLTIDISPDILTKKEHTERTSEWINGWNESSADDACNSYFKDSVLFDACSSLSNVNVSSAITNCVLNIKVSGTDEYMADAFEMFKTECSNEVRTNNSLWTETNDDGNIVAQVVVGKLCPFDCKYKGIQLGDCVEGVCSCYPDLTGGDCRVNMSASPQILTNITDESFCDTSKRSCSHISVFGENFYESSNLGCLLQKAEIMNNVLTANGSSSTTTGQMENIGEVKCPVSVNRRRKRSTTNETIQYYLVSVTNDGVTYSDSVPLILYDTSCYTCTTTDSNVNCQLRSDICVVDGICYSSSSSQCSSDESTESKLWIIGIVISVLLVVIIVILLVKWCKSPRRVFPLCGEHNADKPSSSELYEAVSRGNTPEPLTRVNL</sequence>
<feature type="region of interest" description="Disordered" evidence="3">
    <location>
        <begin position="1334"/>
        <end position="1422"/>
    </location>
</feature>
<feature type="compositionally biased region" description="Polar residues" evidence="3">
    <location>
        <begin position="1334"/>
        <end position="1343"/>
    </location>
</feature>
<evidence type="ECO:0000313" key="6">
    <source>
        <dbReference type="EMBL" id="VDI28940.1"/>
    </source>
</evidence>
<dbReference type="InterPro" id="IPR001846">
    <property type="entry name" value="VWF_type-D"/>
</dbReference>
<dbReference type="EMBL" id="UYJE01004549">
    <property type="protein sequence ID" value="VDI28940.1"/>
    <property type="molecule type" value="Genomic_DNA"/>
</dbReference>
<organism evidence="6 7">
    <name type="scientific">Mytilus galloprovincialis</name>
    <name type="common">Mediterranean mussel</name>
    <dbReference type="NCBI Taxonomy" id="29158"/>
    <lineage>
        <taxon>Eukaryota</taxon>
        <taxon>Metazoa</taxon>
        <taxon>Spiralia</taxon>
        <taxon>Lophotrochozoa</taxon>
        <taxon>Mollusca</taxon>
        <taxon>Bivalvia</taxon>
        <taxon>Autobranchia</taxon>
        <taxon>Pteriomorphia</taxon>
        <taxon>Mytilida</taxon>
        <taxon>Mytiloidea</taxon>
        <taxon>Mytilidae</taxon>
        <taxon>Mytilinae</taxon>
        <taxon>Mytilus</taxon>
    </lineage>
</organism>
<feature type="region of interest" description="Disordered" evidence="3">
    <location>
        <begin position="1196"/>
        <end position="1218"/>
    </location>
</feature>
<keyword evidence="2" id="KW-1015">Disulfide bond</keyword>
<feature type="compositionally biased region" description="Polar residues" evidence="3">
    <location>
        <begin position="1405"/>
        <end position="1416"/>
    </location>
</feature>
<dbReference type="PANTHER" id="PTHR14949:SF54">
    <property type="entry name" value="VWFD DOMAIN-CONTAINING PROTEIN"/>
    <property type="match status" value="1"/>
</dbReference>
<dbReference type="PANTHER" id="PTHR14949">
    <property type="entry name" value="EGF-LIKE-DOMAIN, MULTIPLE 7, 8"/>
    <property type="match status" value="1"/>
</dbReference>
<feature type="region of interest" description="Disordered" evidence="3">
    <location>
        <begin position="2524"/>
        <end position="2550"/>
    </location>
</feature>
<feature type="compositionally biased region" description="Polar residues" evidence="3">
    <location>
        <begin position="1355"/>
        <end position="1366"/>
    </location>
</feature>
<dbReference type="GO" id="GO:0005576">
    <property type="term" value="C:extracellular region"/>
    <property type="evidence" value="ECO:0007669"/>
    <property type="project" value="TreeGrafter"/>
</dbReference>
<keyword evidence="4" id="KW-0472">Membrane</keyword>
<feature type="compositionally biased region" description="Polar residues" evidence="3">
    <location>
        <begin position="1480"/>
        <end position="1491"/>
    </location>
</feature>
<evidence type="ECO:0000256" key="4">
    <source>
        <dbReference type="SAM" id="Phobius"/>
    </source>
</evidence>
<keyword evidence="4" id="KW-1133">Transmembrane helix</keyword>
<accession>A0A8B6E4S6</accession>
<evidence type="ECO:0000259" key="5">
    <source>
        <dbReference type="PROSITE" id="PS51233"/>
    </source>
</evidence>
<feature type="transmembrane region" description="Helical" evidence="4">
    <location>
        <begin position="2486"/>
        <end position="2506"/>
    </location>
</feature>
<feature type="compositionally biased region" description="Polar residues" evidence="3">
    <location>
        <begin position="1196"/>
        <end position="1216"/>
    </location>
</feature>
<dbReference type="InterPro" id="IPR050969">
    <property type="entry name" value="Dev_Signal_Modulators"/>
</dbReference>
<feature type="domain" description="VWFD" evidence="5">
    <location>
        <begin position="1930"/>
        <end position="2105"/>
    </location>
</feature>
<protein>
    <recommendedName>
        <fullName evidence="5">VWFD domain-containing protein</fullName>
    </recommendedName>
</protein>
<feature type="region of interest" description="Disordered" evidence="3">
    <location>
        <begin position="1470"/>
        <end position="1499"/>
    </location>
</feature>
<proteinExistence type="predicted"/>
<evidence type="ECO:0000256" key="2">
    <source>
        <dbReference type="ARBA" id="ARBA00023157"/>
    </source>
</evidence>
<evidence type="ECO:0000256" key="3">
    <source>
        <dbReference type="SAM" id="MobiDB-lite"/>
    </source>
</evidence>
<evidence type="ECO:0000313" key="7">
    <source>
        <dbReference type="Proteomes" id="UP000596742"/>
    </source>
</evidence>